<evidence type="ECO:0000313" key="11">
    <source>
        <dbReference type="WBParaSite" id="PSAMB.scaffold1202size34455.g11663.t1"/>
    </source>
</evidence>
<evidence type="ECO:0000256" key="3">
    <source>
        <dbReference type="ARBA" id="ARBA00022723"/>
    </source>
</evidence>
<keyword evidence="7" id="KW-0472">Membrane</keyword>
<dbReference type="Proteomes" id="UP000887566">
    <property type="component" value="Unplaced"/>
</dbReference>
<name>A0A914URV3_9BILA</name>
<dbReference type="GO" id="GO:0006612">
    <property type="term" value="P:protein targeting to membrane"/>
    <property type="evidence" value="ECO:0007669"/>
    <property type="project" value="TreeGrafter"/>
</dbReference>
<protein>
    <submittedName>
        <fullName evidence="11">3CxxC-type domain-containing protein</fullName>
    </submittedName>
</protein>
<dbReference type="GO" id="GO:0016020">
    <property type="term" value="C:membrane"/>
    <property type="evidence" value="ECO:0007669"/>
    <property type="project" value="UniProtKB-SubCell"/>
</dbReference>
<dbReference type="PANTHER" id="PTHR14402:SF10">
    <property type="entry name" value="3CXXC-TYPE DOMAIN-CONTAINING PROTEIN"/>
    <property type="match status" value="1"/>
</dbReference>
<organism evidence="10 11">
    <name type="scientific">Plectus sambesii</name>
    <dbReference type="NCBI Taxonomy" id="2011161"/>
    <lineage>
        <taxon>Eukaryota</taxon>
        <taxon>Metazoa</taxon>
        <taxon>Ecdysozoa</taxon>
        <taxon>Nematoda</taxon>
        <taxon>Chromadorea</taxon>
        <taxon>Plectida</taxon>
        <taxon>Plectina</taxon>
        <taxon>Plectoidea</taxon>
        <taxon>Plectidae</taxon>
        <taxon>Plectus</taxon>
    </lineage>
</organism>
<evidence type="ECO:0000256" key="5">
    <source>
        <dbReference type="ARBA" id="ARBA00022833"/>
    </source>
</evidence>
<comment type="subcellular location">
    <subcellularLocation>
        <location evidence="1">Membrane</location>
        <topology evidence="1">Single-pass membrane protein</topology>
    </subcellularLocation>
</comment>
<dbReference type="SMART" id="SM01328">
    <property type="entry name" value="zf-3CxxC"/>
    <property type="match status" value="1"/>
</dbReference>
<keyword evidence="4" id="KW-0863">Zinc-finger</keyword>
<dbReference type="WBParaSite" id="PSAMB.scaffold1202size34455.g11663.t1">
    <property type="protein sequence ID" value="PSAMB.scaffold1202size34455.g11663.t1"/>
    <property type="gene ID" value="PSAMB.scaffold1202size34455.g11663"/>
</dbReference>
<feature type="domain" description="3CxxC-type" evidence="9">
    <location>
        <begin position="116"/>
        <end position="237"/>
    </location>
</feature>
<dbReference type="GO" id="GO:0031849">
    <property type="term" value="F:olfactory receptor binding"/>
    <property type="evidence" value="ECO:0007669"/>
    <property type="project" value="TreeGrafter"/>
</dbReference>
<dbReference type="GO" id="GO:0008270">
    <property type="term" value="F:zinc ion binding"/>
    <property type="evidence" value="ECO:0007669"/>
    <property type="project" value="UniProtKB-KW"/>
</dbReference>
<dbReference type="PANTHER" id="PTHR14402">
    <property type="entry name" value="RECEPTOR TRANSPORTING PROTEIN"/>
    <property type="match status" value="1"/>
</dbReference>
<evidence type="ECO:0000256" key="1">
    <source>
        <dbReference type="ARBA" id="ARBA00004167"/>
    </source>
</evidence>
<dbReference type="GO" id="GO:0051205">
    <property type="term" value="P:protein insertion into membrane"/>
    <property type="evidence" value="ECO:0007669"/>
    <property type="project" value="TreeGrafter"/>
</dbReference>
<dbReference type="InterPro" id="IPR026096">
    <property type="entry name" value="R-trans_p"/>
</dbReference>
<dbReference type="AlphaFoldDB" id="A0A914URV3"/>
<evidence type="ECO:0000256" key="7">
    <source>
        <dbReference type="ARBA" id="ARBA00023136"/>
    </source>
</evidence>
<keyword evidence="10" id="KW-1185">Reference proteome</keyword>
<evidence type="ECO:0000256" key="6">
    <source>
        <dbReference type="ARBA" id="ARBA00022989"/>
    </source>
</evidence>
<evidence type="ECO:0000256" key="8">
    <source>
        <dbReference type="SAM" id="MobiDB-lite"/>
    </source>
</evidence>
<accession>A0A914URV3</accession>
<evidence type="ECO:0000259" key="9">
    <source>
        <dbReference type="SMART" id="SM01328"/>
    </source>
</evidence>
<dbReference type="Pfam" id="PF13695">
    <property type="entry name" value="Zn_ribbon_3CxxC"/>
    <property type="match status" value="1"/>
</dbReference>
<dbReference type="InterPro" id="IPR027377">
    <property type="entry name" value="ZAR1/RTP1-5-like_Znf-3CxxC"/>
</dbReference>
<sequence length="280" mass="31649">MTPNPHGFINLAHPQVAPSYTPMMREMLVSPTTGRTMIPPPLFPNQPKEFNMPLEQYWHVYFDHLFNGETFSPSMRYIKYLPDGRSEMHRLLWELIPVGDRPASVDGLPWNVHGDTAKVRFHCSNPVCDKKGSGWTSVNGSIQFWWQIVPHLITGVPTGYVAFKLFGQKCSSSSCGDFEPAMWYHEEVAKVLWNAFVMVRRQLDPNVPLNAVEGIRQCRARPKKPHEQDKCEACASGNCSSIRSRESSTPSTNSIEYQAHAATPLDSSLYAAEAHCQQEQ</sequence>
<feature type="region of interest" description="Disordered" evidence="8">
    <location>
        <begin position="237"/>
        <end position="258"/>
    </location>
</feature>
<keyword evidence="6" id="KW-1133">Transmembrane helix</keyword>
<reference evidence="11" key="1">
    <citation type="submission" date="2022-11" db="UniProtKB">
        <authorList>
            <consortium name="WormBaseParasite"/>
        </authorList>
    </citation>
    <scope>IDENTIFICATION</scope>
</reference>
<proteinExistence type="predicted"/>
<keyword evidence="5" id="KW-0862">Zinc</keyword>
<evidence type="ECO:0000313" key="10">
    <source>
        <dbReference type="Proteomes" id="UP000887566"/>
    </source>
</evidence>
<keyword evidence="3" id="KW-0479">Metal-binding</keyword>
<keyword evidence="2" id="KW-0812">Transmembrane</keyword>
<evidence type="ECO:0000256" key="2">
    <source>
        <dbReference type="ARBA" id="ARBA00022692"/>
    </source>
</evidence>
<feature type="compositionally biased region" description="Low complexity" evidence="8">
    <location>
        <begin position="237"/>
        <end position="251"/>
    </location>
</feature>
<evidence type="ECO:0000256" key="4">
    <source>
        <dbReference type="ARBA" id="ARBA00022771"/>
    </source>
</evidence>